<evidence type="ECO:0000256" key="4">
    <source>
        <dbReference type="ARBA" id="ARBA00022729"/>
    </source>
</evidence>
<evidence type="ECO:0000256" key="1">
    <source>
        <dbReference type="ARBA" id="ARBA00004418"/>
    </source>
</evidence>
<dbReference type="OrthoDB" id="9803988at2"/>
<evidence type="ECO:0000259" key="5">
    <source>
        <dbReference type="Pfam" id="PF00496"/>
    </source>
</evidence>
<sequence length="527" mass="57274">MKDDLAKLIDHIEEMRMNRRAFLNRTAAFGVAAAVGASVMGSEARAQEPKKGGVLKMGLGGGETTDTLDPGLADSPVPFAVNRQWGDTIVNVTPDGQIEFRLAEAMESNADGTEWRFKIRQGVKFHDGSDMTVDDVVATFKRHSDENSKSGALGIMQGIADISADGDSVVFKLATGNADLPYLLSDYHLVIQPKGGMDNPTAAIGTGTYKLVSAEPGVRYVFEKNPNDWDANRGHYDGVEIIVINDATARTSALQSGQVHLINRIDPKVAKLLGRAPGVVVENVSGRGHYVFIMHCNTAPFDNKDLRLALKWAINRQELVDKILDGFGGVGNDTPINAAYPLFTPLPQREYDAAKAAEHYKASGHDGSPIELLVSDGAFPGAVDAASLFQQSAQAAGIPLEIKRVPDDGYWSDVWNVKPFCASYWGGRPVQDQMLSTAYLSTADWNDTKYFNPDLDALILAARSETDTAKRTELYAKCSEILNDDGGVICPMFNDFIDARSEKVAGWVKDPNYEMMGGWATAKTWFA</sequence>
<dbReference type="GO" id="GO:1904680">
    <property type="term" value="F:peptide transmembrane transporter activity"/>
    <property type="evidence" value="ECO:0007669"/>
    <property type="project" value="TreeGrafter"/>
</dbReference>
<dbReference type="AlphaFoldDB" id="A0A4S3MQW8"/>
<keyword evidence="7" id="KW-1185">Reference proteome</keyword>
<dbReference type="SUPFAM" id="SSF53850">
    <property type="entry name" value="Periplasmic binding protein-like II"/>
    <property type="match status" value="1"/>
</dbReference>
<dbReference type="InterPro" id="IPR000914">
    <property type="entry name" value="SBP_5_dom"/>
</dbReference>
<feature type="domain" description="Solute-binding protein family 5" evidence="5">
    <location>
        <begin position="100"/>
        <end position="446"/>
    </location>
</feature>
<dbReference type="InterPro" id="IPR039424">
    <property type="entry name" value="SBP_5"/>
</dbReference>
<name>A0A4S3MQW8_9RHOB</name>
<proteinExistence type="inferred from homology"/>
<dbReference type="CDD" id="cd08503">
    <property type="entry name" value="PBP2_NikA_DppA_OppA_like_17"/>
    <property type="match status" value="1"/>
</dbReference>
<dbReference type="EMBL" id="SSND01000001">
    <property type="protein sequence ID" value="THD84869.1"/>
    <property type="molecule type" value="Genomic_DNA"/>
</dbReference>
<dbReference type="GO" id="GO:0030288">
    <property type="term" value="C:outer membrane-bounded periplasmic space"/>
    <property type="evidence" value="ECO:0007669"/>
    <property type="project" value="UniProtKB-ARBA"/>
</dbReference>
<dbReference type="GO" id="GO:0015833">
    <property type="term" value="P:peptide transport"/>
    <property type="evidence" value="ECO:0007669"/>
    <property type="project" value="TreeGrafter"/>
</dbReference>
<evidence type="ECO:0000256" key="3">
    <source>
        <dbReference type="ARBA" id="ARBA00022448"/>
    </source>
</evidence>
<dbReference type="Gene3D" id="3.40.190.10">
    <property type="entry name" value="Periplasmic binding protein-like II"/>
    <property type="match status" value="1"/>
</dbReference>
<dbReference type="PROSITE" id="PS51318">
    <property type="entry name" value="TAT"/>
    <property type="match status" value="1"/>
</dbReference>
<dbReference type="InterPro" id="IPR030678">
    <property type="entry name" value="Peptide/Ni-bd"/>
</dbReference>
<keyword evidence="4" id="KW-0732">Signal</keyword>
<accession>A0A4S3MQW8</accession>
<dbReference type="Pfam" id="PF00496">
    <property type="entry name" value="SBP_bac_5"/>
    <property type="match status" value="1"/>
</dbReference>
<dbReference type="RefSeq" id="WP_136393247.1">
    <property type="nucleotide sequence ID" value="NZ_SSND01000001.1"/>
</dbReference>
<comment type="similarity">
    <text evidence="2">Belongs to the bacterial solute-binding protein 5 family.</text>
</comment>
<dbReference type="InterPro" id="IPR006311">
    <property type="entry name" value="TAT_signal"/>
</dbReference>
<evidence type="ECO:0000313" key="6">
    <source>
        <dbReference type="EMBL" id="THD84869.1"/>
    </source>
</evidence>
<comment type="subcellular location">
    <subcellularLocation>
        <location evidence="1">Periplasm</location>
    </subcellularLocation>
</comment>
<dbReference type="Proteomes" id="UP000309450">
    <property type="component" value="Unassembled WGS sequence"/>
</dbReference>
<evidence type="ECO:0000256" key="2">
    <source>
        <dbReference type="ARBA" id="ARBA00005695"/>
    </source>
</evidence>
<dbReference type="GO" id="GO:0043190">
    <property type="term" value="C:ATP-binding cassette (ABC) transporter complex"/>
    <property type="evidence" value="ECO:0007669"/>
    <property type="project" value="InterPro"/>
</dbReference>
<organism evidence="6 7">
    <name type="scientific">Aliigemmobacter aestuarii</name>
    <dbReference type="NCBI Taxonomy" id="1445661"/>
    <lineage>
        <taxon>Bacteria</taxon>
        <taxon>Pseudomonadati</taxon>
        <taxon>Pseudomonadota</taxon>
        <taxon>Alphaproteobacteria</taxon>
        <taxon>Rhodobacterales</taxon>
        <taxon>Paracoccaceae</taxon>
        <taxon>Aliigemmobacter</taxon>
    </lineage>
</organism>
<protein>
    <submittedName>
        <fullName evidence="6">ABC transporter substrate-binding protein</fullName>
    </submittedName>
</protein>
<dbReference type="PANTHER" id="PTHR30290:SF10">
    <property type="entry name" value="PERIPLASMIC OLIGOPEPTIDE-BINDING PROTEIN-RELATED"/>
    <property type="match status" value="1"/>
</dbReference>
<reference evidence="6 7" key="1">
    <citation type="submission" date="2019-04" db="EMBL/GenBank/DDBJ databases">
        <title>Draft genome sequence of Gemmobacter aestuarii sp. nov.</title>
        <authorList>
            <person name="Hameed A."/>
            <person name="Lin S.-Y."/>
            <person name="Shahina M."/>
            <person name="Lai W.-A."/>
            <person name="Young C.-C."/>
        </authorList>
    </citation>
    <scope>NUCLEOTIDE SEQUENCE [LARGE SCALE GENOMIC DNA]</scope>
    <source>
        <strain evidence="6 7">CC-PW-75</strain>
    </source>
</reference>
<gene>
    <name evidence="6" type="ORF">E7811_03850</name>
</gene>
<keyword evidence="3" id="KW-0813">Transport</keyword>
<dbReference type="PANTHER" id="PTHR30290">
    <property type="entry name" value="PERIPLASMIC BINDING COMPONENT OF ABC TRANSPORTER"/>
    <property type="match status" value="1"/>
</dbReference>
<dbReference type="Gene3D" id="3.90.76.10">
    <property type="entry name" value="Dipeptide-binding Protein, Domain 1"/>
    <property type="match status" value="1"/>
</dbReference>
<evidence type="ECO:0000313" key="7">
    <source>
        <dbReference type="Proteomes" id="UP000309450"/>
    </source>
</evidence>
<comment type="caution">
    <text evidence="6">The sequence shown here is derived from an EMBL/GenBank/DDBJ whole genome shotgun (WGS) entry which is preliminary data.</text>
</comment>
<dbReference type="PIRSF" id="PIRSF002741">
    <property type="entry name" value="MppA"/>
    <property type="match status" value="1"/>
</dbReference>
<dbReference type="Gene3D" id="3.10.105.10">
    <property type="entry name" value="Dipeptide-binding Protein, Domain 3"/>
    <property type="match status" value="1"/>
</dbReference>